<organism evidence="1 2">
    <name type="scientific">Fibrobacter intestinalis</name>
    <dbReference type="NCBI Taxonomy" id="28122"/>
    <lineage>
        <taxon>Bacteria</taxon>
        <taxon>Pseudomonadati</taxon>
        <taxon>Fibrobacterota</taxon>
        <taxon>Fibrobacteria</taxon>
        <taxon>Fibrobacterales</taxon>
        <taxon>Fibrobacteraceae</taxon>
        <taxon>Fibrobacter</taxon>
    </lineage>
</organism>
<dbReference type="STRING" id="28122.SAMN02745108_02950"/>
<dbReference type="EMBL" id="FUWU01000102">
    <property type="protein sequence ID" value="SKA22447.1"/>
    <property type="molecule type" value="Genomic_DNA"/>
</dbReference>
<gene>
    <name evidence="1" type="ORF">SAMN02745108_02950</name>
</gene>
<protein>
    <submittedName>
        <fullName evidence="1">Uncharacterized protein</fullName>
    </submittedName>
</protein>
<dbReference type="Proteomes" id="UP000190449">
    <property type="component" value="Unassembled WGS sequence"/>
</dbReference>
<evidence type="ECO:0000313" key="2">
    <source>
        <dbReference type="Proteomes" id="UP000190449"/>
    </source>
</evidence>
<dbReference type="AlphaFoldDB" id="A0A1T4S2R2"/>
<name>A0A1T4S2R2_9BACT</name>
<reference evidence="1 2" key="1">
    <citation type="submission" date="2017-02" db="EMBL/GenBank/DDBJ databases">
        <authorList>
            <person name="Peterson S.W."/>
        </authorList>
    </citation>
    <scope>NUCLEOTIDE SEQUENCE [LARGE SCALE GENOMIC DNA]</scope>
    <source>
        <strain evidence="1 2">ATCC 43854</strain>
    </source>
</reference>
<dbReference type="RefSeq" id="WP_078777552.1">
    <property type="nucleotide sequence ID" value="NZ_FUWU01000102.1"/>
</dbReference>
<proteinExistence type="predicted"/>
<sequence length="139" mass="16315">MLTKEQLKDAKRLIREYERERRREERRKTLCRPCASVAYAYLSGKNCGYGYESWNDEDRKFYRKILSTESAEVRRISRRIGSAQTELDFERRRKHRWTPAMVDALQNGDSAFLDQCGITEAAANAMRWRLKSASAREAG</sequence>
<accession>A0A1T4S2R2</accession>
<evidence type="ECO:0000313" key="1">
    <source>
        <dbReference type="EMBL" id="SKA22447.1"/>
    </source>
</evidence>